<comment type="caution">
    <text evidence="4">The sequence shown here is derived from an EMBL/GenBank/DDBJ whole genome shotgun (WGS) entry which is preliminary data.</text>
</comment>
<evidence type="ECO:0000313" key="5">
    <source>
        <dbReference type="Proteomes" id="UP000290288"/>
    </source>
</evidence>
<feature type="region of interest" description="Disordered" evidence="3">
    <location>
        <begin position="345"/>
        <end position="367"/>
    </location>
</feature>
<dbReference type="PANTHER" id="PTHR10188:SF8">
    <property type="entry name" value="THREONINE ASPARTASE 1"/>
    <property type="match status" value="1"/>
</dbReference>
<sequence length="463" mass="49472">MEFDPETDMSQGPAKRMRGSWSDAYIAVHGGAGVYGQATEKGVKRVLREACSRALSAISEADGIPIDEDPSPALTMVEYATTVLEDDPLLNAGYGSNLTLDGTVECDAAIMSGKGQKFGSVGAVSDVKNPVTLARAILEYSGQQDKLGRVPPLLLVSNGASSFARRLSNYPSSGADRSRLRPQLTQPASLISPTARAQWEKWTSRLEDPEYHPPPLSLNVANPAPQGPLSPSIYSPSSSYFPYRSPPASPSSETPLSPFSFSYPVSTPVYDENSEGGRGSSTLRDVQDTVGAVAWHQKDGAAASVSSGGILLKLPGRVGEAAVYGAGCWARHQDVSADITRETISAASSDGAEEDDAEDGEEGQGNDTHQILQTILENEFWEDFQKEGEPNPSAGVLLLTREVDEGGRVSVRLWCAFTTPTMAIAYASPNHPKPKAAMLRHPDVCNSRHITDKPRIFITAIPL</sequence>
<dbReference type="STRING" id="2316362.A0A4Q2DRZ8"/>
<feature type="compositionally biased region" description="Polar residues" evidence="3">
    <location>
        <begin position="183"/>
        <end position="192"/>
    </location>
</feature>
<dbReference type="GO" id="GO:0005737">
    <property type="term" value="C:cytoplasm"/>
    <property type="evidence" value="ECO:0007669"/>
    <property type="project" value="TreeGrafter"/>
</dbReference>
<dbReference type="AlphaFoldDB" id="A0A4Q2DRZ8"/>
<dbReference type="InterPro" id="IPR029055">
    <property type="entry name" value="Ntn_hydrolases_N"/>
</dbReference>
<proteinExistence type="predicted"/>
<dbReference type="PANTHER" id="PTHR10188">
    <property type="entry name" value="L-ASPARAGINASE"/>
    <property type="match status" value="1"/>
</dbReference>
<feature type="active site" description="Nucleophile" evidence="1">
    <location>
        <position position="289"/>
    </location>
</feature>
<feature type="site" description="Cleavage; by autolysis" evidence="2">
    <location>
        <begin position="288"/>
        <end position="289"/>
    </location>
</feature>
<feature type="region of interest" description="Disordered" evidence="3">
    <location>
        <begin position="167"/>
        <end position="231"/>
    </location>
</feature>
<dbReference type="GO" id="GO:0051604">
    <property type="term" value="P:protein maturation"/>
    <property type="evidence" value="ECO:0007669"/>
    <property type="project" value="TreeGrafter"/>
</dbReference>
<dbReference type="EMBL" id="SDEE01000055">
    <property type="protein sequence ID" value="RXW22999.1"/>
    <property type="molecule type" value="Genomic_DNA"/>
</dbReference>
<dbReference type="OrthoDB" id="77601at2759"/>
<dbReference type="InterPro" id="IPR037464">
    <property type="entry name" value="Taspase1"/>
</dbReference>
<keyword evidence="5" id="KW-1185">Reference proteome</keyword>
<feature type="compositionally biased region" description="Acidic residues" evidence="3">
    <location>
        <begin position="351"/>
        <end position="364"/>
    </location>
</feature>
<dbReference type="Proteomes" id="UP000290288">
    <property type="component" value="Unassembled WGS sequence"/>
</dbReference>
<dbReference type="GO" id="GO:0004298">
    <property type="term" value="F:threonine-type endopeptidase activity"/>
    <property type="evidence" value="ECO:0007669"/>
    <property type="project" value="InterPro"/>
</dbReference>
<evidence type="ECO:0008006" key="6">
    <source>
        <dbReference type="Google" id="ProtNLM"/>
    </source>
</evidence>
<evidence type="ECO:0000256" key="3">
    <source>
        <dbReference type="SAM" id="MobiDB-lite"/>
    </source>
</evidence>
<dbReference type="Pfam" id="PF01112">
    <property type="entry name" value="Asparaginase_2"/>
    <property type="match status" value="2"/>
</dbReference>
<name>A0A4Q2DRZ8_9AGAR</name>
<feature type="compositionally biased region" description="Basic and acidic residues" evidence="3">
    <location>
        <begin position="198"/>
        <end position="211"/>
    </location>
</feature>
<organism evidence="4 5">
    <name type="scientific">Candolleomyces aberdarensis</name>
    <dbReference type="NCBI Taxonomy" id="2316362"/>
    <lineage>
        <taxon>Eukaryota</taxon>
        <taxon>Fungi</taxon>
        <taxon>Dikarya</taxon>
        <taxon>Basidiomycota</taxon>
        <taxon>Agaricomycotina</taxon>
        <taxon>Agaricomycetes</taxon>
        <taxon>Agaricomycetidae</taxon>
        <taxon>Agaricales</taxon>
        <taxon>Agaricineae</taxon>
        <taxon>Psathyrellaceae</taxon>
        <taxon>Candolleomyces</taxon>
    </lineage>
</organism>
<evidence type="ECO:0000313" key="4">
    <source>
        <dbReference type="EMBL" id="RXW22999.1"/>
    </source>
</evidence>
<dbReference type="SUPFAM" id="SSF56235">
    <property type="entry name" value="N-terminal nucleophile aminohydrolases (Ntn hydrolases)"/>
    <property type="match status" value="1"/>
</dbReference>
<accession>A0A4Q2DRZ8</accession>
<dbReference type="Gene3D" id="3.60.20.30">
    <property type="entry name" value="(Glycosyl)asparaginase"/>
    <property type="match status" value="1"/>
</dbReference>
<protein>
    <recommendedName>
        <fullName evidence="6">N-terminal nucleophile aminohydrolase</fullName>
    </recommendedName>
</protein>
<gene>
    <name evidence="4" type="ORF">EST38_g2870</name>
</gene>
<evidence type="ECO:0000256" key="2">
    <source>
        <dbReference type="PIRSR" id="PIRSR600246-3"/>
    </source>
</evidence>
<dbReference type="InterPro" id="IPR000246">
    <property type="entry name" value="Peptidase_T2"/>
</dbReference>
<dbReference type="CDD" id="cd04514">
    <property type="entry name" value="Taspase1_like"/>
    <property type="match status" value="1"/>
</dbReference>
<evidence type="ECO:0000256" key="1">
    <source>
        <dbReference type="PIRSR" id="PIRSR600246-1"/>
    </source>
</evidence>
<reference evidence="4 5" key="1">
    <citation type="submission" date="2019-01" db="EMBL/GenBank/DDBJ databases">
        <title>Draft genome sequence of Psathyrella aberdarensis IHI B618.</title>
        <authorList>
            <person name="Buettner E."/>
            <person name="Kellner H."/>
        </authorList>
    </citation>
    <scope>NUCLEOTIDE SEQUENCE [LARGE SCALE GENOMIC DNA]</scope>
    <source>
        <strain evidence="4 5">IHI B618</strain>
    </source>
</reference>